<keyword evidence="3 8" id="KW-0436">Ligase</keyword>
<proteinExistence type="inferred from homology"/>
<dbReference type="Gene3D" id="3.30.1300.10">
    <property type="entry name" value="Pantoate-beta-alanine ligase, C-terminal domain"/>
    <property type="match status" value="1"/>
</dbReference>
<feature type="binding site" evidence="8">
    <location>
        <begin position="184"/>
        <end position="187"/>
    </location>
    <ligand>
        <name>ATP</name>
        <dbReference type="ChEBI" id="CHEBI:30616"/>
    </ligand>
</feature>
<dbReference type="NCBIfam" id="TIGR00125">
    <property type="entry name" value="cyt_tran_rel"/>
    <property type="match status" value="1"/>
</dbReference>
<comment type="miscellaneous">
    <text evidence="8">The reaction proceeds by a bi uni uni bi ping pong mechanism.</text>
</comment>
<dbReference type="eggNOG" id="COG0414">
    <property type="taxonomic scope" value="Bacteria"/>
</dbReference>
<dbReference type="InterPro" id="IPR003721">
    <property type="entry name" value="Pantoate_ligase"/>
</dbReference>
<evidence type="ECO:0000256" key="7">
    <source>
        <dbReference type="ARBA" id="ARBA00048258"/>
    </source>
</evidence>
<organism evidence="9 10">
    <name type="scientific">Anaerofustis stercorihominis DSM 17244</name>
    <dbReference type="NCBI Taxonomy" id="445971"/>
    <lineage>
        <taxon>Bacteria</taxon>
        <taxon>Bacillati</taxon>
        <taxon>Bacillota</taxon>
        <taxon>Clostridia</taxon>
        <taxon>Eubacteriales</taxon>
        <taxon>Eubacteriaceae</taxon>
        <taxon>Anaerofustis</taxon>
    </lineage>
</organism>
<comment type="catalytic activity">
    <reaction evidence="7 8">
        <text>(R)-pantoate + beta-alanine + ATP = (R)-pantothenate + AMP + diphosphate + H(+)</text>
        <dbReference type="Rhea" id="RHEA:10912"/>
        <dbReference type="ChEBI" id="CHEBI:15378"/>
        <dbReference type="ChEBI" id="CHEBI:15980"/>
        <dbReference type="ChEBI" id="CHEBI:29032"/>
        <dbReference type="ChEBI" id="CHEBI:30616"/>
        <dbReference type="ChEBI" id="CHEBI:33019"/>
        <dbReference type="ChEBI" id="CHEBI:57966"/>
        <dbReference type="ChEBI" id="CHEBI:456215"/>
        <dbReference type="EC" id="6.3.2.1"/>
    </reaction>
</comment>
<gene>
    <name evidence="8 9" type="primary">panC</name>
    <name evidence="9" type="ORF">ANASTE_01920</name>
</gene>
<dbReference type="GO" id="GO:0005524">
    <property type="term" value="F:ATP binding"/>
    <property type="evidence" value="ECO:0007669"/>
    <property type="project" value="UniProtKB-KW"/>
</dbReference>
<dbReference type="RefSeq" id="WP_007050680.1">
    <property type="nucleotide sequence ID" value="NZ_DS560019.1"/>
</dbReference>
<keyword evidence="5 8" id="KW-0547">Nucleotide-binding</keyword>
<feature type="binding site" evidence="8">
    <location>
        <begin position="30"/>
        <end position="37"/>
    </location>
    <ligand>
        <name>ATP</name>
        <dbReference type="ChEBI" id="CHEBI:30616"/>
    </ligand>
</feature>
<dbReference type="SUPFAM" id="SSF52374">
    <property type="entry name" value="Nucleotidylyl transferase"/>
    <property type="match status" value="1"/>
</dbReference>
<dbReference type="AlphaFoldDB" id="B1C946"/>
<dbReference type="InterPro" id="IPR014729">
    <property type="entry name" value="Rossmann-like_a/b/a_fold"/>
</dbReference>
<keyword evidence="10" id="KW-1185">Reference proteome</keyword>
<dbReference type="HOGENOM" id="CLU_047148_0_0_9"/>
<protein>
    <recommendedName>
        <fullName evidence="8">Pantothenate synthetase</fullName>
        <shortName evidence="8">PS</shortName>
        <ecNumber evidence="8">6.3.2.1</ecNumber>
    </recommendedName>
    <alternativeName>
        <fullName evidence="8">Pantoate--beta-alanine ligase</fullName>
    </alternativeName>
    <alternativeName>
        <fullName evidence="8">Pantoate-activating enzyme</fullName>
    </alternativeName>
</protein>
<dbReference type="Proteomes" id="UP000005178">
    <property type="component" value="Unassembled WGS sequence"/>
</dbReference>
<dbReference type="FunFam" id="3.30.1300.10:FF:000001">
    <property type="entry name" value="Pantothenate synthetase"/>
    <property type="match status" value="1"/>
</dbReference>
<dbReference type="NCBIfam" id="TIGR00018">
    <property type="entry name" value="panC"/>
    <property type="match status" value="1"/>
</dbReference>
<accession>B1C946</accession>
<evidence type="ECO:0000256" key="4">
    <source>
        <dbReference type="ARBA" id="ARBA00022655"/>
    </source>
</evidence>
<comment type="subunit">
    <text evidence="8">Homodimer.</text>
</comment>
<dbReference type="EMBL" id="ABIL02000006">
    <property type="protein sequence ID" value="EDS72210.1"/>
    <property type="molecule type" value="Genomic_DNA"/>
</dbReference>
<keyword evidence="4 8" id="KW-0566">Pantothenate biosynthesis</keyword>
<dbReference type="CDD" id="cd00560">
    <property type="entry name" value="PanC"/>
    <property type="match status" value="1"/>
</dbReference>
<evidence type="ECO:0000256" key="3">
    <source>
        <dbReference type="ARBA" id="ARBA00022598"/>
    </source>
</evidence>
<reference evidence="9" key="1">
    <citation type="submission" date="2008-01" db="EMBL/GenBank/DDBJ databases">
        <authorList>
            <person name="Fulton L."/>
            <person name="Clifton S."/>
            <person name="Fulton B."/>
            <person name="Xu J."/>
            <person name="Minx P."/>
            <person name="Pepin K.H."/>
            <person name="Johnson M."/>
            <person name="Thiruvilangam P."/>
            <person name="Bhonagiri V."/>
            <person name="Nash W.E."/>
            <person name="Mardis E.R."/>
            <person name="Wilson R.K."/>
        </authorList>
    </citation>
    <scope>NUCLEOTIDE SEQUENCE [LARGE SCALE GENOMIC DNA]</scope>
    <source>
        <strain evidence="9">DSM 17244</strain>
    </source>
</reference>
<comment type="subcellular location">
    <subcellularLocation>
        <location evidence="8">Cytoplasm</location>
    </subcellularLocation>
</comment>
<evidence type="ECO:0000256" key="6">
    <source>
        <dbReference type="ARBA" id="ARBA00022840"/>
    </source>
</evidence>
<dbReference type="EC" id="6.3.2.1" evidence="8"/>
<dbReference type="HAMAP" id="MF_00158">
    <property type="entry name" value="PanC"/>
    <property type="match status" value="1"/>
</dbReference>
<evidence type="ECO:0000313" key="10">
    <source>
        <dbReference type="Proteomes" id="UP000005178"/>
    </source>
</evidence>
<dbReference type="PANTHER" id="PTHR21299:SF1">
    <property type="entry name" value="PANTOATE--BETA-ALANINE LIGASE"/>
    <property type="match status" value="1"/>
</dbReference>
<comment type="caution">
    <text evidence="9">The sequence shown here is derived from an EMBL/GenBank/DDBJ whole genome shotgun (WGS) entry which is preliminary data.</text>
</comment>
<dbReference type="InterPro" id="IPR004821">
    <property type="entry name" value="Cyt_trans-like"/>
</dbReference>
<evidence type="ECO:0000256" key="1">
    <source>
        <dbReference type="ARBA" id="ARBA00004990"/>
    </source>
</evidence>
<dbReference type="Pfam" id="PF02569">
    <property type="entry name" value="Pantoate_ligase"/>
    <property type="match status" value="1"/>
</dbReference>
<comment type="pathway">
    <text evidence="1 8">Cofactor biosynthesis; (R)-pantothenate biosynthesis; (R)-pantothenate from (R)-pantoate and beta-alanine: step 1/1.</text>
</comment>
<feature type="binding site" evidence="8">
    <location>
        <position position="61"/>
    </location>
    <ligand>
        <name>(R)-pantoate</name>
        <dbReference type="ChEBI" id="CHEBI:15980"/>
    </ligand>
</feature>
<dbReference type="InterPro" id="IPR042176">
    <property type="entry name" value="Pantoate_ligase_C"/>
</dbReference>
<dbReference type="GeneID" id="98000957"/>
<dbReference type="Gene3D" id="3.40.50.620">
    <property type="entry name" value="HUPs"/>
    <property type="match status" value="1"/>
</dbReference>
<evidence type="ECO:0000313" key="9">
    <source>
        <dbReference type="EMBL" id="EDS72210.1"/>
    </source>
</evidence>
<dbReference type="UniPathway" id="UPA00028">
    <property type="reaction ID" value="UER00005"/>
</dbReference>
<comment type="function">
    <text evidence="8">Catalyzes the condensation of pantoate with beta-alanine in an ATP-dependent reaction via a pantoyl-adenylate intermediate.</text>
</comment>
<comment type="similarity">
    <text evidence="2 8">Belongs to the pantothenate synthetase family.</text>
</comment>
<dbReference type="STRING" id="445971.ANASTE_01920"/>
<feature type="binding site" evidence="8">
    <location>
        <position position="176"/>
    </location>
    <ligand>
        <name>ATP</name>
        <dbReference type="ChEBI" id="CHEBI:30616"/>
    </ligand>
</feature>
<dbReference type="GO" id="GO:0004592">
    <property type="term" value="F:pantoate-beta-alanine ligase activity"/>
    <property type="evidence" value="ECO:0007669"/>
    <property type="project" value="UniProtKB-UniRule"/>
</dbReference>
<sequence length="281" mass="31970">MELVHKIEEVRSIVRSWKKEGLSVGLVPTMGYLHEGHQSLIKKAVEENDRVVVSIFVNPMQFGENEDLETYPRDLNKDSKLCEETGADLIFNPEAEEMYEKGFCSYVDMNGLTTELCGKSRPIHFRGVMTVVTKLFNIVTPNKAYFGMKDAQQLCVIKRMVKDLNMDIDIIGCPIIREKDGLAKSSRNTYLSEEERKAALILYKTISLGKELLISGERDVSILLDKMKENISKEQLVKIDYVEAVDLETVEKIDKIQGKVLVAMAVYIGKTRLIDNFTFEC</sequence>
<keyword evidence="8" id="KW-0963">Cytoplasm</keyword>
<dbReference type="FunFam" id="3.40.50.620:FF:000013">
    <property type="entry name" value="Pantothenate synthetase"/>
    <property type="match status" value="1"/>
</dbReference>
<name>B1C946_9FIRM</name>
<evidence type="ECO:0000256" key="8">
    <source>
        <dbReference type="HAMAP-Rule" id="MF_00158"/>
    </source>
</evidence>
<feature type="binding site" evidence="8">
    <location>
        <begin position="147"/>
        <end position="150"/>
    </location>
    <ligand>
        <name>ATP</name>
        <dbReference type="ChEBI" id="CHEBI:30616"/>
    </ligand>
</feature>
<evidence type="ECO:0000256" key="2">
    <source>
        <dbReference type="ARBA" id="ARBA00009256"/>
    </source>
</evidence>
<evidence type="ECO:0000256" key="5">
    <source>
        <dbReference type="ARBA" id="ARBA00022741"/>
    </source>
</evidence>
<dbReference type="GO" id="GO:0005829">
    <property type="term" value="C:cytosol"/>
    <property type="evidence" value="ECO:0007669"/>
    <property type="project" value="TreeGrafter"/>
</dbReference>
<reference evidence="9" key="2">
    <citation type="submission" date="2013-08" db="EMBL/GenBank/DDBJ databases">
        <title>Draft genome sequence of Anaerofustis stercorihominis (DSM 17244).</title>
        <authorList>
            <person name="Sudarsanam P."/>
            <person name="Ley R."/>
            <person name="Guruge J."/>
            <person name="Turnbaugh P.J."/>
            <person name="Mahowald M."/>
            <person name="Liep D."/>
            <person name="Gordon J."/>
        </authorList>
    </citation>
    <scope>NUCLEOTIDE SEQUENCE</scope>
    <source>
        <strain evidence="9">DSM 17244</strain>
    </source>
</reference>
<keyword evidence="6 8" id="KW-0067">ATP-binding</keyword>
<feature type="binding site" evidence="8">
    <location>
        <position position="153"/>
    </location>
    <ligand>
        <name>(R)-pantoate</name>
        <dbReference type="ChEBI" id="CHEBI:15980"/>
    </ligand>
</feature>
<dbReference type="GO" id="GO:0015940">
    <property type="term" value="P:pantothenate biosynthetic process"/>
    <property type="evidence" value="ECO:0007669"/>
    <property type="project" value="UniProtKB-UniRule"/>
</dbReference>
<feature type="binding site" evidence="8">
    <location>
        <position position="61"/>
    </location>
    <ligand>
        <name>beta-alanine</name>
        <dbReference type="ChEBI" id="CHEBI:57966"/>
    </ligand>
</feature>
<dbReference type="PANTHER" id="PTHR21299">
    <property type="entry name" value="CYTIDYLATE KINASE/PANTOATE-BETA-ALANINE LIGASE"/>
    <property type="match status" value="1"/>
</dbReference>
<feature type="active site" description="Proton donor" evidence="8">
    <location>
        <position position="37"/>
    </location>
</feature>
<dbReference type="OrthoDB" id="9773087at2"/>